<feature type="transmembrane region" description="Helical" evidence="1">
    <location>
        <begin position="57"/>
        <end position="80"/>
    </location>
</feature>
<evidence type="ECO:0000313" key="3">
    <source>
        <dbReference type="Proteomes" id="UP000241158"/>
    </source>
</evidence>
<evidence type="ECO:0000313" key="2">
    <source>
        <dbReference type="EMBL" id="PSH57966.1"/>
    </source>
</evidence>
<dbReference type="AlphaFoldDB" id="A0A2P7AUS0"/>
<dbReference type="EMBL" id="PGGN01000002">
    <property type="protein sequence ID" value="PSH57966.1"/>
    <property type="molecule type" value="Genomic_DNA"/>
</dbReference>
<organism evidence="2 3">
    <name type="scientific">Phyllobacterium endophyticum</name>
    <dbReference type="NCBI Taxonomy" id="1149773"/>
    <lineage>
        <taxon>Bacteria</taxon>
        <taxon>Pseudomonadati</taxon>
        <taxon>Pseudomonadota</taxon>
        <taxon>Alphaproteobacteria</taxon>
        <taxon>Hyphomicrobiales</taxon>
        <taxon>Phyllobacteriaceae</taxon>
        <taxon>Phyllobacterium</taxon>
    </lineage>
</organism>
<keyword evidence="3" id="KW-1185">Reference proteome</keyword>
<dbReference type="Proteomes" id="UP000241158">
    <property type="component" value="Unassembled WGS sequence"/>
</dbReference>
<accession>A0A2P7AUS0</accession>
<reference evidence="3" key="1">
    <citation type="submission" date="2017-11" db="EMBL/GenBank/DDBJ databases">
        <authorList>
            <person name="Kuznetsova I."/>
            <person name="Sazanova A."/>
            <person name="Chirak E."/>
            <person name="Safronova V."/>
            <person name="Willems A."/>
        </authorList>
    </citation>
    <scope>NUCLEOTIDE SEQUENCE [LARGE SCALE GENOMIC DNA]</scope>
    <source>
        <strain evidence="3">PEPV15</strain>
    </source>
</reference>
<keyword evidence="1" id="KW-0472">Membrane</keyword>
<comment type="caution">
    <text evidence="2">The sequence shown here is derived from an EMBL/GenBank/DDBJ whole genome shotgun (WGS) entry which is preliminary data.</text>
</comment>
<name>A0A2P7AUS0_9HYPH</name>
<proteinExistence type="predicted"/>
<protein>
    <submittedName>
        <fullName evidence="2">Uncharacterized protein</fullName>
    </submittedName>
</protein>
<keyword evidence="1" id="KW-1133">Transmembrane helix</keyword>
<sequence length="224" mass="25290">MALGNMDMPNGNGMLSEEARFAALSQRVTGIETSVSGLAQQLSQFVAKFDERQRTPWGLLVSIALAILAYVTTIGGLAYAPVWSAISRIETTQSQSQQRLETALTRFSESAVSLGSFTDFKNTYENNRIISRNENIDKFGVIKQDIDKIKDDQVPRKEHERVWLSYDAQLAADREARMAASQNLQRQIDEIKQTQSGFFGQRDLNMQVLDRLERIERDRRAASP</sequence>
<evidence type="ECO:0000256" key="1">
    <source>
        <dbReference type="SAM" id="Phobius"/>
    </source>
</evidence>
<gene>
    <name evidence="2" type="ORF">CU100_09820</name>
</gene>
<keyword evidence="1" id="KW-0812">Transmembrane</keyword>